<dbReference type="KEGG" id="cvr:CHLNCDRAFT_137930"/>
<accession>E1Z4V4</accession>
<keyword evidence="2" id="KW-1185">Reference proteome</keyword>
<evidence type="ECO:0008006" key="3">
    <source>
        <dbReference type="Google" id="ProtNLM"/>
    </source>
</evidence>
<protein>
    <recommendedName>
        <fullName evidence="3">Alcohol dehydrogenase-like C-terminal domain-containing protein</fullName>
    </recommendedName>
</protein>
<name>E1Z4V4_CHLVA</name>
<gene>
    <name evidence="1" type="ORF">CHLNCDRAFT_137930</name>
</gene>
<dbReference type="GeneID" id="17358467"/>
<dbReference type="AlphaFoldDB" id="E1Z4V4"/>
<dbReference type="EMBL" id="GL433836">
    <property type="protein sequence ID" value="EFN59412.1"/>
    <property type="molecule type" value="Genomic_DNA"/>
</dbReference>
<sequence>MQDGTLDPQFVITHTPPLKEAAEAYRMFNDKQTIKVVMKPGRSEEGAGATVAKEE</sequence>
<organism evidence="2">
    <name type="scientific">Chlorella variabilis</name>
    <name type="common">Green alga</name>
    <dbReference type="NCBI Taxonomy" id="554065"/>
    <lineage>
        <taxon>Eukaryota</taxon>
        <taxon>Viridiplantae</taxon>
        <taxon>Chlorophyta</taxon>
        <taxon>core chlorophytes</taxon>
        <taxon>Trebouxiophyceae</taxon>
        <taxon>Chlorellales</taxon>
        <taxon>Chlorellaceae</taxon>
        <taxon>Chlorella clade</taxon>
        <taxon>Chlorella</taxon>
    </lineage>
</organism>
<reference evidence="1 2" key="1">
    <citation type="journal article" date="2010" name="Plant Cell">
        <title>The Chlorella variabilis NC64A genome reveals adaptation to photosymbiosis, coevolution with viruses, and cryptic sex.</title>
        <authorList>
            <person name="Blanc G."/>
            <person name="Duncan G."/>
            <person name="Agarkova I."/>
            <person name="Borodovsky M."/>
            <person name="Gurnon J."/>
            <person name="Kuo A."/>
            <person name="Lindquist E."/>
            <person name="Lucas S."/>
            <person name="Pangilinan J."/>
            <person name="Polle J."/>
            <person name="Salamov A."/>
            <person name="Terry A."/>
            <person name="Yamada T."/>
            <person name="Dunigan D.D."/>
            <person name="Grigoriev I.V."/>
            <person name="Claverie J.M."/>
            <person name="Van Etten J.L."/>
        </authorList>
    </citation>
    <scope>NUCLEOTIDE SEQUENCE [LARGE SCALE GENOMIC DNA]</scope>
    <source>
        <strain evidence="1 2">NC64A</strain>
    </source>
</reference>
<proteinExistence type="predicted"/>
<evidence type="ECO:0000313" key="2">
    <source>
        <dbReference type="Proteomes" id="UP000008141"/>
    </source>
</evidence>
<dbReference type="RefSeq" id="XP_005851514.1">
    <property type="nucleotide sequence ID" value="XM_005851452.1"/>
</dbReference>
<evidence type="ECO:0000313" key="1">
    <source>
        <dbReference type="EMBL" id="EFN59412.1"/>
    </source>
</evidence>
<dbReference type="InParanoid" id="E1Z4V4"/>
<dbReference type="Proteomes" id="UP000008141">
    <property type="component" value="Unassembled WGS sequence"/>
</dbReference>